<dbReference type="RefSeq" id="WP_114066517.1">
    <property type="nucleotide sequence ID" value="NZ_CP030850.1"/>
</dbReference>
<gene>
    <name evidence="2" type="ORF">DR864_08285</name>
</gene>
<dbReference type="KEGG" id="run:DR864_08285"/>
<dbReference type="SUPFAM" id="SSF50978">
    <property type="entry name" value="WD40 repeat-like"/>
    <property type="match status" value="1"/>
</dbReference>
<protein>
    <recommendedName>
        <fullName evidence="1">Novel STAND NTPase 1 domain-containing protein</fullName>
    </recommendedName>
</protein>
<name>A0A344TGG1_9BACT</name>
<dbReference type="PANTHER" id="PTHR34301:SF8">
    <property type="entry name" value="ATPASE DOMAIN-CONTAINING PROTEIN"/>
    <property type="match status" value="1"/>
</dbReference>
<dbReference type="InterPro" id="IPR015943">
    <property type="entry name" value="WD40/YVTN_repeat-like_dom_sf"/>
</dbReference>
<organism evidence="2 3">
    <name type="scientific">Runella rosea</name>
    <dbReference type="NCBI Taxonomy" id="2259595"/>
    <lineage>
        <taxon>Bacteria</taxon>
        <taxon>Pseudomonadati</taxon>
        <taxon>Bacteroidota</taxon>
        <taxon>Cytophagia</taxon>
        <taxon>Cytophagales</taxon>
        <taxon>Spirosomataceae</taxon>
        <taxon>Runella</taxon>
    </lineage>
</organism>
<evidence type="ECO:0000313" key="2">
    <source>
        <dbReference type="EMBL" id="AXE17732.1"/>
    </source>
</evidence>
<dbReference type="PANTHER" id="PTHR34301">
    <property type="entry name" value="DNA-BINDING PROTEIN-RELATED"/>
    <property type="match status" value="1"/>
</dbReference>
<dbReference type="AlphaFoldDB" id="A0A344TGG1"/>
<evidence type="ECO:0000259" key="1">
    <source>
        <dbReference type="Pfam" id="PF20703"/>
    </source>
</evidence>
<dbReference type="OrthoDB" id="1090410at2"/>
<dbReference type="InterPro" id="IPR027417">
    <property type="entry name" value="P-loop_NTPase"/>
</dbReference>
<dbReference type="Proteomes" id="UP000251993">
    <property type="component" value="Chromosome"/>
</dbReference>
<proteinExistence type="predicted"/>
<dbReference type="Gene3D" id="3.40.50.300">
    <property type="entry name" value="P-loop containing nucleotide triphosphate hydrolases"/>
    <property type="match status" value="1"/>
</dbReference>
<dbReference type="EMBL" id="CP030850">
    <property type="protein sequence ID" value="AXE17732.1"/>
    <property type="molecule type" value="Genomic_DNA"/>
</dbReference>
<evidence type="ECO:0000313" key="3">
    <source>
        <dbReference type="Proteomes" id="UP000251993"/>
    </source>
</evidence>
<accession>A0A344TGG1</accession>
<sequence length="957" mass="111839">MNQSPFQFLSPYEAKDKHLFFGRDREIEELAELLLRSRFVVVYGPSGSGKTSLIRSGLAKKLQDTHWFPIYIRRKKDFLSSCTEELDKFYRPAKIPPPSIDETNPNHSLLLQIKQVSRLYLRPVYLIFDQLEELFITGTEYEREQFLVLLKTIDESDIPCKIILSLREEYLAHLYQFEKQISTLLDFRLRVELMTNESIKDLIMDMFRAMPEVELNDEENDADFIIAQLYDTTRQIQLPYLQVYLDRLWNNAIIQTPDKLPLRIDKTIIQNVGRIEGVLEKFLEEQITDIEQQNPELKNREGYILSLLSKFVTPEGTRQSQYIKDIDKDEDNLLKIKILSNLEKQRILKEENGFYELYHDSLAMVIFRSQSAEQKKASNLLRRIERIQEDFTHYDQKPDYFLDRLSVEEFKKNRNTAVFQVLFQDLPKSRQENLKAFVNKSSDYHEKKYQLRRVRILFTTVVLLLSTVAVWQWRVSSLNSLILASAFLSEDAPDDAIAIAYDAYQRPMHSPEAQKALLTAFYNHDKQDDHPLNMGFSPPSEQHDTFLSKVFHSAIRSVSFSPSQNFFLTVNQSSDSLMIWKKDWRMQAAFPFKEGIKQASFLNEKNHFYVITKANAFFTFSIEGKQLKTYPIPPNSVNSFLIGEQVFSIIDTTAIHNSLSNRTYRSKNCIRGISTFMLDGHPHFVTVEADDTIRILRQDLVITHKKPLKAVRNASLSTDGQWLLARTFDNGLEIWQYPFHNKAQLVFKKADVKKAYFKADNQFVTLGDSLQVHDLNFPSILKYSCKCGKETVNHPMPIQYSPKVKLTTLICNDTIFSIRNKNGLQLLAIPHDKPINNGWFLEENEGYFFKEKANYQIITLAGNTLHFWSNQGNHICAITPNEPLTAIYMDPYERWIVGVSKNKTWIWPTWNEIENWLKKEEKGGFLQPAKRIAIKKKYQVDDFAWDVLLRPLTRPFL</sequence>
<feature type="domain" description="Novel STAND NTPase 1" evidence="1">
    <location>
        <begin position="5"/>
        <end position="396"/>
    </location>
</feature>
<dbReference type="Gene3D" id="2.130.10.10">
    <property type="entry name" value="YVTN repeat-like/Quinoprotein amine dehydrogenase"/>
    <property type="match status" value="1"/>
</dbReference>
<reference evidence="2 3" key="1">
    <citation type="submission" date="2018-07" db="EMBL/GenBank/DDBJ databases">
        <title>Genome sequencing of Runella.</title>
        <authorList>
            <person name="Baek M.-G."/>
            <person name="Yi H."/>
        </authorList>
    </citation>
    <scope>NUCLEOTIDE SEQUENCE [LARGE SCALE GENOMIC DNA]</scope>
    <source>
        <strain evidence="2 3">HYN0085</strain>
    </source>
</reference>
<dbReference type="InterPro" id="IPR049052">
    <property type="entry name" value="nSTAND1"/>
</dbReference>
<dbReference type="InterPro" id="IPR036322">
    <property type="entry name" value="WD40_repeat_dom_sf"/>
</dbReference>
<dbReference type="Pfam" id="PF20703">
    <property type="entry name" value="nSTAND1"/>
    <property type="match status" value="1"/>
</dbReference>
<keyword evidence="3" id="KW-1185">Reference proteome</keyword>
<dbReference type="SUPFAM" id="SSF52540">
    <property type="entry name" value="P-loop containing nucleoside triphosphate hydrolases"/>
    <property type="match status" value="1"/>
</dbReference>